<dbReference type="Proteomes" id="UP000237105">
    <property type="component" value="Unassembled WGS sequence"/>
</dbReference>
<protein>
    <submittedName>
        <fullName evidence="1">Uncharacterized protein</fullName>
    </submittedName>
</protein>
<organism evidence="1 2">
    <name type="scientific">Parasponia andersonii</name>
    <name type="common">Sponia andersonii</name>
    <dbReference type="NCBI Taxonomy" id="3476"/>
    <lineage>
        <taxon>Eukaryota</taxon>
        <taxon>Viridiplantae</taxon>
        <taxon>Streptophyta</taxon>
        <taxon>Embryophyta</taxon>
        <taxon>Tracheophyta</taxon>
        <taxon>Spermatophyta</taxon>
        <taxon>Magnoliopsida</taxon>
        <taxon>eudicotyledons</taxon>
        <taxon>Gunneridae</taxon>
        <taxon>Pentapetalae</taxon>
        <taxon>rosids</taxon>
        <taxon>fabids</taxon>
        <taxon>Rosales</taxon>
        <taxon>Cannabaceae</taxon>
        <taxon>Parasponia</taxon>
    </lineage>
</organism>
<comment type="caution">
    <text evidence="1">The sequence shown here is derived from an EMBL/GenBank/DDBJ whole genome shotgun (WGS) entry which is preliminary data.</text>
</comment>
<dbReference type="OrthoDB" id="1187764at2759"/>
<proteinExistence type="predicted"/>
<dbReference type="AlphaFoldDB" id="A0A2P5DK00"/>
<keyword evidence="2" id="KW-1185">Reference proteome</keyword>
<sequence length="73" mass="7970">MAESGLGLRILSSVSDRNFGSMGFGSSRVCFVGCRFRFQSVFDSYSAACEAFSEQCLRLRSIPASASARIKFL</sequence>
<reference evidence="2" key="1">
    <citation type="submission" date="2016-06" db="EMBL/GenBank/DDBJ databases">
        <title>Parallel loss of symbiosis genes in relatives of nitrogen-fixing non-legume Parasponia.</title>
        <authorList>
            <person name="Van Velzen R."/>
            <person name="Holmer R."/>
            <person name="Bu F."/>
            <person name="Rutten L."/>
            <person name="Van Zeijl A."/>
            <person name="Liu W."/>
            <person name="Santuari L."/>
            <person name="Cao Q."/>
            <person name="Sharma T."/>
            <person name="Shen D."/>
            <person name="Roswanjaya Y."/>
            <person name="Wardhani T."/>
            <person name="Kalhor M.S."/>
            <person name="Jansen J."/>
            <person name="Van den Hoogen J."/>
            <person name="Gungor B."/>
            <person name="Hartog M."/>
            <person name="Hontelez J."/>
            <person name="Verver J."/>
            <person name="Yang W.-C."/>
            <person name="Schijlen E."/>
            <person name="Repin R."/>
            <person name="Schilthuizen M."/>
            <person name="Schranz E."/>
            <person name="Heidstra R."/>
            <person name="Miyata K."/>
            <person name="Fedorova E."/>
            <person name="Kohlen W."/>
            <person name="Bisseling T."/>
            <person name="Smit S."/>
            <person name="Geurts R."/>
        </authorList>
    </citation>
    <scope>NUCLEOTIDE SEQUENCE [LARGE SCALE GENOMIC DNA]</scope>
    <source>
        <strain evidence="2">cv. WU1-14</strain>
    </source>
</reference>
<dbReference type="EMBL" id="JXTB01000033">
    <property type="protein sequence ID" value="PON73575.1"/>
    <property type="molecule type" value="Genomic_DNA"/>
</dbReference>
<evidence type="ECO:0000313" key="1">
    <source>
        <dbReference type="EMBL" id="PON73575.1"/>
    </source>
</evidence>
<gene>
    <name evidence="1" type="ORF">PanWU01x14_057570</name>
</gene>
<accession>A0A2P5DK00</accession>
<evidence type="ECO:0000313" key="2">
    <source>
        <dbReference type="Proteomes" id="UP000237105"/>
    </source>
</evidence>
<name>A0A2P5DK00_PARAD</name>